<dbReference type="SUPFAM" id="SSF88713">
    <property type="entry name" value="Glycoside hydrolase/deacetylase"/>
    <property type="match status" value="1"/>
</dbReference>
<dbReference type="GO" id="GO:0005975">
    <property type="term" value="P:carbohydrate metabolic process"/>
    <property type="evidence" value="ECO:0007669"/>
    <property type="project" value="InterPro"/>
</dbReference>
<dbReference type="PANTHER" id="PTHR10587">
    <property type="entry name" value="GLYCOSYL TRANSFERASE-RELATED"/>
    <property type="match status" value="1"/>
</dbReference>
<evidence type="ECO:0000313" key="5">
    <source>
        <dbReference type="Proteomes" id="UP000823877"/>
    </source>
</evidence>
<reference evidence="4" key="1">
    <citation type="journal article" date="2021" name="PeerJ">
        <title>Extensive microbial diversity within the chicken gut microbiome revealed by metagenomics and culture.</title>
        <authorList>
            <person name="Gilroy R."/>
            <person name="Ravi A."/>
            <person name="Getino M."/>
            <person name="Pursley I."/>
            <person name="Horton D.L."/>
            <person name="Alikhan N.F."/>
            <person name="Baker D."/>
            <person name="Gharbi K."/>
            <person name="Hall N."/>
            <person name="Watson M."/>
            <person name="Adriaenssens E.M."/>
            <person name="Foster-Nyarko E."/>
            <person name="Jarju S."/>
            <person name="Secka A."/>
            <person name="Antonio M."/>
            <person name="Oren A."/>
            <person name="Chaudhuri R.R."/>
            <person name="La Ragione R."/>
            <person name="Hildebrand F."/>
            <person name="Pallen M.J."/>
        </authorList>
    </citation>
    <scope>NUCLEOTIDE SEQUENCE</scope>
    <source>
        <strain evidence="4">CHK188-16595</strain>
    </source>
</reference>
<dbReference type="InterPro" id="IPR002509">
    <property type="entry name" value="NODB_dom"/>
</dbReference>
<evidence type="ECO:0000256" key="1">
    <source>
        <dbReference type="ARBA" id="ARBA00022723"/>
    </source>
</evidence>
<dbReference type="GO" id="GO:0016020">
    <property type="term" value="C:membrane"/>
    <property type="evidence" value="ECO:0007669"/>
    <property type="project" value="TreeGrafter"/>
</dbReference>
<dbReference type="SMART" id="SM00635">
    <property type="entry name" value="BID_2"/>
    <property type="match status" value="3"/>
</dbReference>
<accession>A0A9D2MH66</accession>
<dbReference type="InterPro" id="IPR003343">
    <property type="entry name" value="Big_2"/>
</dbReference>
<proteinExistence type="predicted"/>
<dbReference type="Pfam" id="PF01522">
    <property type="entry name" value="Polysacc_deac_1"/>
    <property type="match status" value="1"/>
</dbReference>
<keyword evidence="1" id="KW-0479">Metal-binding</keyword>
<dbReference type="GO" id="GO:0016810">
    <property type="term" value="F:hydrolase activity, acting on carbon-nitrogen (but not peptide) bonds"/>
    <property type="evidence" value="ECO:0007669"/>
    <property type="project" value="InterPro"/>
</dbReference>
<name>A0A9D2MH66_9FIRM</name>
<dbReference type="PROSITE" id="PS51677">
    <property type="entry name" value="NODB"/>
    <property type="match status" value="1"/>
</dbReference>
<dbReference type="InterPro" id="IPR008964">
    <property type="entry name" value="Invasin/intimin_cell_adhesion"/>
</dbReference>
<dbReference type="Proteomes" id="UP000823877">
    <property type="component" value="Unassembled WGS sequence"/>
</dbReference>
<evidence type="ECO:0000313" key="4">
    <source>
        <dbReference type="EMBL" id="HJB74497.1"/>
    </source>
</evidence>
<sequence length="476" mass="51200">MFAGRKKSVSIKSAAVFLAVLLIISFIAVIVDRNIRANTIHVNGKAMILGVGQEYDYPADDDLVHYKSYNKDVVTVDSNGVFRAVSKGSALVKVGTSEITVYVEDAPTALSFSENELSIGVGERYMPSLQVVGSELNTGFEFSSSDPNVLGVDSAGNVIGIANGSADVSVKSYNGLSASARVNVLSAPESIQFPVSEKTIYLGTQKYMKPSVSSGSASKMIYIDSDNTSVLKTEGSNFIPVSAGEATVTAKTYNGKTAVCKVTVAEAPFYIRTDLDPGKPMVALSFDDGPNAKTTSVILDTLEQNHGSATFFMVANRLSKQGNADCAKRMVSLGCQLGNHTYDHSHYGKDVTPADITNGINAIKNATGYAPSVFRPTGGYLSDTIKNNAAAPICLWSVDTNDWKYKDAERIGKYVLDHAQDGDIILMHDIYKTSAEAVQKFVPELVKRGFQIVNIAELAYYKDAEMQNGHVYSSFH</sequence>
<dbReference type="PANTHER" id="PTHR10587:SF133">
    <property type="entry name" value="CHITIN DEACETYLASE 1-RELATED"/>
    <property type="match status" value="1"/>
</dbReference>
<feature type="domain" description="NodB homology" evidence="3">
    <location>
        <begin position="280"/>
        <end position="453"/>
    </location>
</feature>
<evidence type="ECO:0000259" key="3">
    <source>
        <dbReference type="PROSITE" id="PS51677"/>
    </source>
</evidence>
<dbReference type="InterPro" id="IPR050248">
    <property type="entry name" value="Polysacc_deacetylase_ArnD"/>
</dbReference>
<organism evidence="4 5">
    <name type="scientific">Candidatus Eubacterium faecale</name>
    <dbReference type="NCBI Taxonomy" id="2838568"/>
    <lineage>
        <taxon>Bacteria</taxon>
        <taxon>Bacillati</taxon>
        <taxon>Bacillota</taxon>
        <taxon>Clostridia</taxon>
        <taxon>Eubacteriales</taxon>
        <taxon>Eubacteriaceae</taxon>
        <taxon>Eubacterium</taxon>
    </lineage>
</organism>
<dbReference type="GO" id="GO:0046872">
    <property type="term" value="F:metal ion binding"/>
    <property type="evidence" value="ECO:0007669"/>
    <property type="project" value="UniProtKB-KW"/>
</dbReference>
<gene>
    <name evidence="4" type="ORF">IAA37_02350</name>
</gene>
<protein>
    <submittedName>
        <fullName evidence="4">Polysaccharide deacetylase family protein</fullName>
    </submittedName>
</protein>
<reference evidence="4" key="2">
    <citation type="submission" date="2021-04" db="EMBL/GenBank/DDBJ databases">
        <authorList>
            <person name="Gilroy R."/>
        </authorList>
    </citation>
    <scope>NUCLEOTIDE SEQUENCE</scope>
    <source>
        <strain evidence="4">CHK188-16595</strain>
    </source>
</reference>
<dbReference type="Pfam" id="PF02368">
    <property type="entry name" value="Big_2"/>
    <property type="match status" value="1"/>
</dbReference>
<dbReference type="AlphaFoldDB" id="A0A9D2MH66"/>
<keyword evidence="2" id="KW-0378">Hydrolase</keyword>
<dbReference type="EMBL" id="DWXN01000005">
    <property type="protein sequence ID" value="HJB74497.1"/>
    <property type="molecule type" value="Genomic_DNA"/>
</dbReference>
<dbReference type="Gene3D" id="3.20.20.370">
    <property type="entry name" value="Glycoside hydrolase/deacetylase"/>
    <property type="match status" value="1"/>
</dbReference>
<dbReference type="Gene3D" id="2.60.40.1080">
    <property type="match status" value="3"/>
</dbReference>
<comment type="caution">
    <text evidence="4">The sequence shown here is derived from an EMBL/GenBank/DDBJ whole genome shotgun (WGS) entry which is preliminary data.</text>
</comment>
<evidence type="ECO:0000256" key="2">
    <source>
        <dbReference type="ARBA" id="ARBA00022801"/>
    </source>
</evidence>
<dbReference type="InterPro" id="IPR011330">
    <property type="entry name" value="Glyco_hydro/deAcase_b/a-brl"/>
</dbReference>
<dbReference type="SUPFAM" id="SSF49373">
    <property type="entry name" value="Invasin/intimin cell-adhesion fragments"/>
    <property type="match status" value="2"/>
</dbReference>